<dbReference type="InterPro" id="IPR036065">
    <property type="entry name" value="BolA-like_sf"/>
</dbReference>
<dbReference type="Pfam" id="PF01722">
    <property type="entry name" value="BolA"/>
    <property type="match status" value="1"/>
</dbReference>
<protein>
    <submittedName>
        <fullName evidence="3">Protein BolA</fullName>
    </submittedName>
</protein>
<name>A0A0W0SDS7_9GAMM</name>
<sequence>MKREERIAKLITTHLTTSHFLIENESNKHHVPEGSETHFKVLIVAEAFKEMTMLNRHRTINTLLADELKTGLHALSLHLYTSEEWERCQQKTQTSPACRDGYRHG</sequence>
<dbReference type="PANTHER" id="PTHR46229:SF2">
    <property type="entry name" value="BOLA-LIKE PROTEIN 1"/>
    <property type="match status" value="1"/>
</dbReference>
<dbReference type="AlphaFoldDB" id="A0A0W0SDS7"/>
<keyword evidence="4" id="KW-1185">Reference proteome</keyword>
<dbReference type="EMBL" id="LNXV01000029">
    <property type="protein sequence ID" value="KTC81626.1"/>
    <property type="molecule type" value="Genomic_DNA"/>
</dbReference>
<evidence type="ECO:0000256" key="2">
    <source>
        <dbReference type="RuleBase" id="RU003860"/>
    </source>
</evidence>
<dbReference type="PIRSF" id="PIRSF003113">
    <property type="entry name" value="BolA"/>
    <property type="match status" value="1"/>
</dbReference>
<evidence type="ECO:0000256" key="1">
    <source>
        <dbReference type="ARBA" id="ARBA00005578"/>
    </source>
</evidence>
<reference evidence="3 4" key="1">
    <citation type="submission" date="2015-11" db="EMBL/GenBank/DDBJ databases">
        <title>Genomic analysis of 38 Legionella species identifies large and diverse effector repertoires.</title>
        <authorList>
            <person name="Burstein D."/>
            <person name="Amaro F."/>
            <person name="Zusman T."/>
            <person name="Lifshitz Z."/>
            <person name="Cohen O."/>
            <person name="Gilbert J.A."/>
            <person name="Pupko T."/>
            <person name="Shuman H.A."/>
            <person name="Segal G."/>
        </authorList>
    </citation>
    <scope>NUCLEOTIDE SEQUENCE [LARGE SCALE GENOMIC DNA]</scope>
    <source>
        <strain evidence="3 4">ATCC 43878</strain>
    </source>
</reference>
<accession>A0A0W0SDS7</accession>
<dbReference type="InterPro" id="IPR002634">
    <property type="entry name" value="BolA"/>
</dbReference>
<evidence type="ECO:0000313" key="4">
    <source>
        <dbReference type="Proteomes" id="UP000054742"/>
    </source>
</evidence>
<comment type="similarity">
    <text evidence="1 2">Belongs to the BolA/IbaG family.</text>
</comment>
<dbReference type="GO" id="GO:0005829">
    <property type="term" value="C:cytosol"/>
    <property type="evidence" value="ECO:0007669"/>
    <property type="project" value="TreeGrafter"/>
</dbReference>
<dbReference type="Proteomes" id="UP000054742">
    <property type="component" value="Unassembled WGS sequence"/>
</dbReference>
<dbReference type="GO" id="GO:0006351">
    <property type="term" value="P:DNA-templated transcription"/>
    <property type="evidence" value="ECO:0007669"/>
    <property type="project" value="TreeGrafter"/>
</dbReference>
<organism evidence="3 4">
    <name type="scientific">Legionella brunensis</name>
    <dbReference type="NCBI Taxonomy" id="29422"/>
    <lineage>
        <taxon>Bacteria</taxon>
        <taxon>Pseudomonadati</taxon>
        <taxon>Pseudomonadota</taxon>
        <taxon>Gammaproteobacteria</taxon>
        <taxon>Legionellales</taxon>
        <taxon>Legionellaceae</taxon>
        <taxon>Legionella</taxon>
    </lineage>
</organism>
<dbReference type="PANTHER" id="PTHR46229">
    <property type="entry name" value="BOLA TRANSCRIPTION REGULATOR"/>
    <property type="match status" value="1"/>
</dbReference>
<dbReference type="OrthoDB" id="9801469at2"/>
<dbReference type="PATRIC" id="fig|29422.6.peg.2289"/>
<dbReference type="SUPFAM" id="SSF82657">
    <property type="entry name" value="BolA-like"/>
    <property type="match status" value="1"/>
</dbReference>
<dbReference type="STRING" id="29422.Lbru_2146"/>
<dbReference type="InterPro" id="IPR050961">
    <property type="entry name" value="BolA/IbaG_stress_morph_reg"/>
</dbReference>
<proteinExistence type="inferred from homology"/>
<gene>
    <name evidence="3" type="primary">bolA</name>
    <name evidence="3" type="ORF">Lbru_2146</name>
</gene>
<evidence type="ECO:0000313" key="3">
    <source>
        <dbReference type="EMBL" id="KTC81626.1"/>
    </source>
</evidence>
<dbReference type="RefSeq" id="WP_065235457.1">
    <property type="nucleotide sequence ID" value="NZ_CAAAHU010000005.1"/>
</dbReference>
<comment type="caution">
    <text evidence="3">The sequence shown here is derived from an EMBL/GenBank/DDBJ whole genome shotgun (WGS) entry which is preliminary data.</text>
</comment>
<dbReference type="Gene3D" id="3.30.300.90">
    <property type="entry name" value="BolA-like"/>
    <property type="match status" value="1"/>
</dbReference>